<evidence type="ECO:0000256" key="1">
    <source>
        <dbReference type="SAM" id="MobiDB-lite"/>
    </source>
</evidence>
<dbReference type="AlphaFoldDB" id="A0A132PPN4"/>
<proteinExistence type="predicted"/>
<gene>
    <name evidence="2" type="ORF">AFM11_11525</name>
</gene>
<sequence length="327" mass="35695">MEKLSMALGDYPHVRPLLSGEVAVDGYQVEPVEVTPIIAAYRRMIRDLEFDVCELAPTSYLMALQAGVELTGIPVFLNRRFHHADVQCGQASGVRFPADLNGKRIGVRAYTVTTGVWVRGILQNEYGLDIDNVTWVVDDEDHIEGHAPDNVERVTDGRPLGTLLSAGEIDAAFSGNAGTGRAGAPRAGWSAPADDTQTGADGPYPLFPDHEVLATDWYLRTGIYPLHSVIAIRRELVDRDPELPTALYAAFAESKRRQITADPDWSAMPRLGKQAKQIRNDPVPYGLNSNDASVRALIKFSREQGLLDPGVSDEPSGQFAKGDYPDA</sequence>
<evidence type="ECO:0000313" key="2">
    <source>
        <dbReference type="EMBL" id="KWX23992.1"/>
    </source>
</evidence>
<dbReference type="RefSeq" id="WP_067848285.1">
    <property type="nucleotide sequence ID" value="NZ_LGTW01000006.1"/>
</dbReference>
<accession>A0A132PPN4</accession>
<comment type="caution">
    <text evidence="2">The sequence shown here is derived from an EMBL/GenBank/DDBJ whole genome shotgun (WGS) entry which is preliminary data.</text>
</comment>
<dbReference type="PATRIC" id="fig|59750.3.peg.6381"/>
<reference evidence="2 3" key="1">
    <citation type="submission" date="2015-07" db="EMBL/GenBank/DDBJ databases">
        <title>A draft genome sequence of Mycobacterium wolinskyi.</title>
        <authorList>
            <person name="de Man T.J."/>
            <person name="Perry K.A."/>
            <person name="Coulliette A.D."/>
            <person name="Jensen B."/>
            <person name="Toney N.C."/>
            <person name="Limbago B.M."/>
            <person name="Noble-Wang J."/>
        </authorList>
    </citation>
    <scope>NUCLEOTIDE SEQUENCE [LARGE SCALE GENOMIC DNA]</scope>
    <source>
        <strain evidence="2 3">CDC_01</strain>
    </source>
</reference>
<protein>
    <submittedName>
        <fullName evidence="2">4,5-dihydroxyphthalate decarboxylase</fullName>
    </submittedName>
</protein>
<dbReference type="EMBL" id="LGTW01000006">
    <property type="protein sequence ID" value="KWX23992.1"/>
    <property type="molecule type" value="Genomic_DNA"/>
</dbReference>
<evidence type="ECO:0000313" key="3">
    <source>
        <dbReference type="Proteomes" id="UP000070612"/>
    </source>
</evidence>
<keyword evidence="3" id="KW-1185">Reference proteome</keyword>
<dbReference type="SUPFAM" id="SSF53850">
    <property type="entry name" value="Periplasmic binding protein-like II"/>
    <property type="match status" value="1"/>
</dbReference>
<feature type="region of interest" description="Disordered" evidence="1">
    <location>
        <begin position="307"/>
        <end position="327"/>
    </location>
</feature>
<dbReference type="Proteomes" id="UP000070612">
    <property type="component" value="Unassembled WGS sequence"/>
</dbReference>
<dbReference type="Gene3D" id="3.40.190.10">
    <property type="entry name" value="Periplasmic binding protein-like II"/>
    <property type="match status" value="1"/>
</dbReference>
<organism evidence="2 3">
    <name type="scientific">Mycolicibacterium wolinskyi</name>
    <dbReference type="NCBI Taxonomy" id="59750"/>
    <lineage>
        <taxon>Bacteria</taxon>
        <taxon>Bacillati</taxon>
        <taxon>Actinomycetota</taxon>
        <taxon>Actinomycetes</taxon>
        <taxon>Mycobacteriales</taxon>
        <taxon>Mycobacteriaceae</taxon>
        <taxon>Mycolicibacterium</taxon>
    </lineage>
</organism>
<name>A0A132PPN4_9MYCO</name>